<name>A0A1Y0SYK4_9CAUD</name>
<gene>
    <name evidence="1" type="ORF">PHABIO_202</name>
</gene>
<organism evidence="1 2">
    <name type="scientific">Pseudomonas phage Phabio</name>
    <dbReference type="NCBI Taxonomy" id="2006668"/>
    <lineage>
        <taxon>Viruses</taxon>
        <taxon>Duplodnaviria</taxon>
        <taxon>Heunggongvirae</taxon>
        <taxon>Uroviricota</taxon>
        <taxon>Caudoviricetes</taxon>
        <taxon>Chimalliviridae</taxon>
        <taxon>Phabiovirus</taxon>
        <taxon>Phabiovirus phabio</taxon>
    </lineage>
</organism>
<dbReference type="Proteomes" id="UP000225448">
    <property type="component" value="Segment"/>
</dbReference>
<dbReference type="EMBL" id="MF042360">
    <property type="protein sequence ID" value="ARV76833.1"/>
    <property type="molecule type" value="Genomic_DNA"/>
</dbReference>
<sequence>MYQLVRSRYRLDRRSGRWAEADLSNALVSTLSATYGDIYLYVEYPGPGKPILKALHWVNVTNLIVGVSPVMTVQEWLTSVGNKTLPFDKELPNENVRLVKYAQAWHSGYNIRPIGRNANINSTASKFVKEDLLMTHPKFTPEFIRDHSMTTVNGYYHLTDWTDEGVRIYDGNTTVRKCNDNQIGQYSFETIGKLKYVPIKDEMISRGVDSDLWNGTYLTMPADVDLENKTVLFVSGGFLNVLSNVYVRTSDRTWRINFGNMMFLDRIISSIRDLDLSSLGLDIDPKDPTLINVAKLKSDECVRAYLKLSQTFFVVVDSASFFQYYEPVQSLKAPGRFVDITAKQMPLIGAYGRMLDYHNIREPGVHNPDIPIEQYFVYCATNNIRYNYDANKINWTDAKLVDGGRYPAHPLRHETAYYRFLGVEG</sequence>
<keyword evidence="2" id="KW-1185">Reference proteome</keyword>
<proteinExistence type="predicted"/>
<reference evidence="1 2" key="1">
    <citation type="submission" date="2017-05" db="EMBL/GenBank/DDBJ databases">
        <authorList>
            <person name="Song R."/>
            <person name="Chenine A.L."/>
            <person name="Ruprecht R.M."/>
        </authorList>
    </citation>
    <scope>NUCLEOTIDE SEQUENCE [LARGE SCALE GENOMIC DNA]</scope>
</reference>
<accession>A0A1Y0SYK4</accession>
<evidence type="ECO:0000313" key="1">
    <source>
        <dbReference type="EMBL" id="ARV76833.1"/>
    </source>
</evidence>
<evidence type="ECO:0000313" key="2">
    <source>
        <dbReference type="Proteomes" id="UP000225448"/>
    </source>
</evidence>
<protein>
    <submittedName>
        <fullName evidence="1">Virion structural protein</fullName>
    </submittedName>
</protein>